<evidence type="ECO:0000313" key="3">
    <source>
        <dbReference type="Proteomes" id="UP000245942"/>
    </source>
</evidence>
<evidence type="ECO:0000313" key="2">
    <source>
        <dbReference type="EMBL" id="PWN20986.1"/>
    </source>
</evidence>
<dbReference type="Gene3D" id="1.50.10.10">
    <property type="match status" value="1"/>
</dbReference>
<dbReference type="STRING" id="1684307.A0A316U6V2"/>
<evidence type="ECO:0000259" key="1">
    <source>
        <dbReference type="Pfam" id="PF00723"/>
    </source>
</evidence>
<protein>
    <submittedName>
        <fullName evidence="2">Six-hairpin glycosidase</fullName>
    </submittedName>
</protein>
<dbReference type="EMBL" id="KZ819326">
    <property type="protein sequence ID" value="PWN20986.1"/>
    <property type="molecule type" value="Genomic_DNA"/>
</dbReference>
<reference evidence="2 3" key="1">
    <citation type="journal article" date="2018" name="Mol. Biol. Evol.">
        <title>Broad Genomic Sampling Reveals a Smut Pathogenic Ancestry of the Fungal Clade Ustilaginomycotina.</title>
        <authorList>
            <person name="Kijpornyongpan T."/>
            <person name="Mondo S.J."/>
            <person name="Barry K."/>
            <person name="Sandor L."/>
            <person name="Lee J."/>
            <person name="Lipzen A."/>
            <person name="Pangilinan J."/>
            <person name="LaButti K."/>
            <person name="Hainaut M."/>
            <person name="Henrissat B."/>
            <person name="Grigoriev I.V."/>
            <person name="Spatafora J.W."/>
            <person name="Aime M.C."/>
        </authorList>
    </citation>
    <scope>NUCLEOTIDE SEQUENCE [LARGE SCALE GENOMIC DNA]</scope>
    <source>
        <strain evidence="2 3">MCA 4718</strain>
    </source>
</reference>
<dbReference type="Pfam" id="PF00723">
    <property type="entry name" value="Glyco_hydro_15"/>
    <property type="match status" value="1"/>
</dbReference>
<dbReference type="RefSeq" id="XP_025348146.1">
    <property type="nucleotide sequence ID" value="XM_025494915.1"/>
</dbReference>
<dbReference type="InterPro" id="IPR008928">
    <property type="entry name" value="6-hairpin_glycosidase_sf"/>
</dbReference>
<dbReference type="AlphaFoldDB" id="A0A316U6V2"/>
<dbReference type="GO" id="GO:0004553">
    <property type="term" value="F:hydrolase activity, hydrolyzing O-glycosyl compounds"/>
    <property type="evidence" value="ECO:0007669"/>
    <property type="project" value="TreeGrafter"/>
</dbReference>
<keyword evidence="2" id="KW-0378">Hydrolase</keyword>
<dbReference type="GO" id="GO:0005975">
    <property type="term" value="P:carbohydrate metabolic process"/>
    <property type="evidence" value="ECO:0007669"/>
    <property type="project" value="InterPro"/>
</dbReference>
<accession>A0A316U6V2</accession>
<dbReference type="SUPFAM" id="SSF48208">
    <property type="entry name" value="Six-hairpin glycosidases"/>
    <property type="match status" value="1"/>
</dbReference>
<dbReference type="Proteomes" id="UP000245942">
    <property type="component" value="Unassembled WGS sequence"/>
</dbReference>
<keyword evidence="2" id="KW-0326">Glycosidase</keyword>
<sequence>MVNNSVGPFGNNGPLTIGLAALALVSSSVVIYRQYPALTRSSIKQQKKLFSSQTPISNDSVALDHLLAAFGPDGRNAPGTAAGCMVASPSKEGDGDSNNYWFQWPRDSGCCVRSLLDIMKSVEEGKDAGVYSASDIERRVKDFFTMSLKLQHTPNQSGTFETGGLGEPKFNVDGTAFEGSWGRPQNDGPALRSIVAAKYLQHLLKTRDAGDASTKFAKQHLWGVGAGADKSLIKADLDYISRAWKGETFELWEEVNAANGGHFHVLMTQRRALLEGVKLAKDKTLEKDDGAAERWTKAADAITKRLEDFWNQDGALDIEGGSKEGDNVKWDDDRNLSLIPKEVLSSAHVVPTRDRVSGQPKPTQADTAVLLGFTHAWDGDVGKKEDDTWEPWSERCLATLNRNIEVFAAVYPVNKGRKPEEGVLCGRYPEDVYDGVGQSIGNPWFLTTFAVSNVLYLFIAHHATTSLPISISPLTHSLFKKAYPSLPSSQTATYHRGSKEWELILKGLRSMAERFVENAARYADKTGRMSEQIDRFDGHMRGARELSWSFASLLAVHYARQLVV</sequence>
<organism evidence="2 3">
    <name type="scientific">Pseudomicrostroma glucosiphilum</name>
    <dbReference type="NCBI Taxonomy" id="1684307"/>
    <lineage>
        <taxon>Eukaryota</taxon>
        <taxon>Fungi</taxon>
        <taxon>Dikarya</taxon>
        <taxon>Basidiomycota</taxon>
        <taxon>Ustilaginomycotina</taxon>
        <taxon>Exobasidiomycetes</taxon>
        <taxon>Microstromatales</taxon>
        <taxon>Microstromatales incertae sedis</taxon>
        <taxon>Pseudomicrostroma</taxon>
    </lineage>
</organism>
<dbReference type="InterPro" id="IPR012341">
    <property type="entry name" value="6hp_glycosidase-like_sf"/>
</dbReference>
<dbReference type="GeneID" id="37016649"/>
<name>A0A316U6V2_9BASI</name>
<proteinExistence type="predicted"/>
<dbReference type="InterPro" id="IPR011613">
    <property type="entry name" value="GH15-like"/>
</dbReference>
<dbReference type="OrthoDB" id="6123450at2759"/>
<keyword evidence="3" id="KW-1185">Reference proteome</keyword>
<gene>
    <name evidence="2" type="ORF">BCV69DRAFT_312262</name>
</gene>
<dbReference type="PANTHER" id="PTHR31616:SF9">
    <property type="entry name" value="GLUCOAMYLASE, INTRACELLULAR SPORULATION-SPECIFIC"/>
    <property type="match status" value="1"/>
</dbReference>
<dbReference type="PANTHER" id="PTHR31616">
    <property type="entry name" value="TREHALASE"/>
    <property type="match status" value="1"/>
</dbReference>
<dbReference type="GO" id="GO:0000324">
    <property type="term" value="C:fungal-type vacuole"/>
    <property type="evidence" value="ECO:0007669"/>
    <property type="project" value="TreeGrafter"/>
</dbReference>
<feature type="domain" description="GH15-like" evidence="1">
    <location>
        <begin position="61"/>
        <end position="556"/>
    </location>
</feature>